<organism evidence="1 2">
    <name type="scientific">Dentiscutata heterogama</name>
    <dbReference type="NCBI Taxonomy" id="1316150"/>
    <lineage>
        <taxon>Eukaryota</taxon>
        <taxon>Fungi</taxon>
        <taxon>Fungi incertae sedis</taxon>
        <taxon>Mucoromycota</taxon>
        <taxon>Glomeromycotina</taxon>
        <taxon>Glomeromycetes</taxon>
        <taxon>Diversisporales</taxon>
        <taxon>Gigasporaceae</taxon>
        <taxon>Dentiscutata</taxon>
    </lineage>
</organism>
<proteinExistence type="predicted"/>
<keyword evidence="2" id="KW-1185">Reference proteome</keyword>
<name>A0ACA9M0D5_9GLOM</name>
<reference evidence="1" key="1">
    <citation type="submission" date="2021-06" db="EMBL/GenBank/DDBJ databases">
        <authorList>
            <person name="Kallberg Y."/>
            <person name="Tangrot J."/>
            <person name="Rosling A."/>
        </authorList>
    </citation>
    <scope>NUCLEOTIDE SEQUENCE</scope>
    <source>
        <strain evidence="1">IL203A</strain>
    </source>
</reference>
<evidence type="ECO:0000313" key="1">
    <source>
        <dbReference type="EMBL" id="CAG8561635.1"/>
    </source>
</evidence>
<dbReference type="Proteomes" id="UP000789702">
    <property type="component" value="Unassembled WGS sequence"/>
</dbReference>
<sequence length="563" mass="65499">MFSKFQSTIMSKVKTHKYFGRDSSDWNILDFLNACDVEPFDNKIDVYLKSLENIFDKEQDARREKARALLDKYRTARHGWLSGFPVLKGSDRTFAKKWNKTRKLHISSGTTININHSVSAINGTIHGTINNNSMSGKRDHKDEIDQFFQSPNDQQPNQFNKKLRKLEATDECKYAPQINDDDDEIDKEMCELSMLEFEHIFQGMRKEKKWFLKSGKCVEDKLYAFGKQCRFEHLAHSFIIDPDDETYYQNNVFTPEELEEIRDTESKDLPKMPTELLKFVSSFRKKTTENLRIMLDTRKDWEGENFDRAKHFDFDWIKHSVHSLLLEFESGTLKQNHLEAWYNIHIWSLIDRSFNEIKGVDVARGESCSLASAKRKNKHRVIQGLVATTRKALGRRGDLILRKGIYEYGASEVGKDYEGDKGTKLLRERGLKSPKMLKDMLVDLGNYIKWEKNKLRQLELVSFIHAGSLFMILLRIDAPAGYMCRITRSETLQIPTDVSCFEEALKCMVLTWKAKNLQEAGARKHEDCIIVPNCVRTPQKKRTVLQTSQVLLKKEKLTFPCSS</sequence>
<protein>
    <submittedName>
        <fullName evidence="1">2302_t:CDS:1</fullName>
    </submittedName>
</protein>
<gene>
    <name evidence="1" type="ORF">DHETER_LOCUS5674</name>
</gene>
<feature type="non-terminal residue" evidence="1">
    <location>
        <position position="1"/>
    </location>
</feature>
<accession>A0ACA9M0D5</accession>
<dbReference type="EMBL" id="CAJVPU010006480">
    <property type="protein sequence ID" value="CAG8561635.1"/>
    <property type="molecule type" value="Genomic_DNA"/>
</dbReference>
<comment type="caution">
    <text evidence="1">The sequence shown here is derived from an EMBL/GenBank/DDBJ whole genome shotgun (WGS) entry which is preliminary data.</text>
</comment>
<evidence type="ECO:0000313" key="2">
    <source>
        <dbReference type="Proteomes" id="UP000789702"/>
    </source>
</evidence>